<evidence type="ECO:0000313" key="2">
    <source>
        <dbReference type="EMBL" id="TBU60562.1"/>
    </source>
</evidence>
<sequence length="168" mass="15692">MKTSAASSAAYWAASVGSTRAGGGRPDSAGMGESSASASTSGGREGESGDGPATAADGDVVLAALCPSCARRRAPGCDSAAAVGRAGGGNPWEGAAGSAYSARGRSTSGCAPGASPPGCGCPTTPSPARGSRDGGFFCGCSSSRAPSAGCAAADACEGPPFAPVPVGR</sequence>
<gene>
    <name evidence="2" type="ORF">BD310DRAFT_922718</name>
</gene>
<protein>
    <submittedName>
        <fullName evidence="2">Uncharacterized protein</fullName>
    </submittedName>
</protein>
<organism evidence="2 3">
    <name type="scientific">Dichomitus squalens</name>
    <dbReference type="NCBI Taxonomy" id="114155"/>
    <lineage>
        <taxon>Eukaryota</taxon>
        <taxon>Fungi</taxon>
        <taxon>Dikarya</taxon>
        <taxon>Basidiomycota</taxon>
        <taxon>Agaricomycotina</taxon>
        <taxon>Agaricomycetes</taxon>
        <taxon>Polyporales</taxon>
        <taxon>Polyporaceae</taxon>
        <taxon>Dichomitus</taxon>
    </lineage>
</organism>
<evidence type="ECO:0000313" key="3">
    <source>
        <dbReference type="Proteomes" id="UP000292082"/>
    </source>
</evidence>
<proteinExistence type="predicted"/>
<feature type="region of interest" description="Disordered" evidence="1">
    <location>
        <begin position="15"/>
        <end position="55"/>
    </location>
</feature>
<name>A0A4Q9Q0A6_9APHY</name>
<dbReference type="Proteomes" id="UP000292082">
    <property type="component" value="Unassembled WGS sequence"/>
</dbReference>
<feature type="compositionally biased region" description="Low complexity" evidence="1">
    <location>
        <begin position="28"/>
        <end position="42"/>
    </location>
</feature>
<accession>A0A4Q9Q0A6</accession>
<keyword evidence="3" id="KW-1185">Reference proteome</keyword>
<reference evidence="2 3" key="1">
    <citation type="submission" date="2019-01" db="EMBL/GenBank/DDBJ databases">
        <title>Draft genome sequences of three monokaryotic isolates of the white-rot basidiomycete fungus Dichomitus squalens.</title>
        <authorList>
            <consortium name="DOE Joint Genome Institute"/>
            <person name="Lopez S.C."/>
            <person name="Andreopoulos B."/>
            <person name="Pangilinan J."/>
            <person name="Lipzen A."/>
            <person name="Riley R."/>
            <person name="Ahrendt S."/>
            <person name="Ng V."/>
            <person name="Barry K."/>
            <person name="Daum C."/>
            <person name="Grigoriev I.V."/>
            <person name="Hilden K.S."/>
            <person name="Makela M.R."/>
            <person name="de Vries R.P."/>
        </authorList>
    </citation>
    <scope>NUCLEOTIDE SEQUENCE [LARGE SCALE GENOMIC DNA]</scope>
    <source>
        <strain evidence="2 3">CBS 464.89</strain>
    </source>
</reference>
<dbReference type="EMBL" id="ML145104">
    <property type="protein sequence ID" value="TBU60562.1"/>
    <property type="molecule type" value="Genomic_DNA"/>
</dbReference>
<dbReference type="AlphaFoldDB" id="A0A4Q9Q0A6"/>
<evidence type="ECO:0000256" key="1">
    <source>
        <dbReference type="SAM" id="MobiDB-lite"/>
    </source>
</evidence>